<name>A0A0P1IU39_9RHOB</name>
<reference evidence="2" key="1">
    <citation type="submission" date="2015-09" db="EMBL/GenBank/DDBJ databases">
        <authorList>
            <person name="Rodrigo-Torres Lidia"/>
            <person name="Arahal R.David."/>
        </authorList>
    </citation>
    <scope>NUCLEOTIDE SEQUENCE [LARGE SCALE GENOMIC DNA]</scope>
    <source>
        <strain evidence="2">CECT 5114</strain>
    </source>
</reference>
<dbReference type="EMBL" id="CYUE01000002">
    <property type="protein sequence ID" value="CUK24747.1"/>
    <property type="molecule type" value="Genomic_DNA"/>
</dbReference>
<organism evidence="1 2">
    <name type="scientific">Cognatishimia activa</name>
    <dbReference type="NCBI Taxonomy" id="1715691"/>
    <lineage>
        <taxon>Bacteria</taxon>
        <taxon>Pseudomonadati</taxon>
        <taxon>Pseudomonadota</taxon>
        <taxon>Alphaproteobacteria</taxon>
        <taxon>Rhodobacterales</taxon>
        <taxon>Paracoccaceae</taxon>
        <taxon>Cognatishimia</taxon>
    </lineage>
</organism>
<evidence type="ECO:0000313" key="2">
    <source>
        <dbReference type="Proteomes" id="UP000051184"/>
    </source>
</evidence>
<dbReference type="OrthoDB" id="7679210at2"/>
<dbReference type="AlphaFoldDB" id="A0A0P1IU39"/>
<keyword evidence="2" id="KW-1185">Reference proteome</keyword>
<accession>A0A0P1IU39</accession>
<dbReference type="RefSeq" id="WP_058313727.1">
    <property type="nucleotide sequence ID" value="NZ_CYTO01000004.1"/>
</dbReference>
<gene>
    <name evidence="1" type="ORF">TA5114_00533</name>
</gene>
<sequence length="78" mass="8977">MLQDKTADLISQKQKKLLERLVGELSKTSPDLYYQSTSQIARQIRQYIVNGAGLNQDERELMTSLEQRDIEVLLSLHS</sequence>
<dbReference type="Proteomes" id="UP000051184">
    <property type="component" value="Unassembled WGS sequence"/>
</dbReference>
<proteinExistence type="predicted"/>
<dbReference type="STRING" id="1715691.TA5113_00293"/>
<protein>
    <submittedName>
        <fullName evidence="1">Uncharacterized protein</fullName>
    </submittedName>
</protein>
<evidence type="ECO:0000313" key="1">
    <source>
        <dbReference type="EMBL" id="CUK24747.1"/>
    </source>
</evidence>